<evidence type="ECO:0000313" key="12">
    <source>
        <dbReference type="Proteomes" id="UP001168972"/>
    </source>
</evidence>
<dbReference type="Pfam" id="PF00153">
    <property type="entry name" value="Mito_carr"/>
    <property type="match status" value="1"/>
</dbReference>
<evidence type="ECO:0000256" key="1">
    <source>
        <dbReference type="ARBA" id="ARBA00004225"/>
    </source>
</evidence>
<keyword evidence="8 9" id="KW-0472">Membrane</keyword>
<accession>A0AA39FGW3</accession>
<dbReference type="PANTHER" id="PTHR45624">
    <property type="entry name" value="MITOCHONDRIAL BASIC AMINO ACIDS TRANSPORTER-RELATED"/>
    <property type="match status" value="1"/>
</dbReference>
<dbReference type="PROSITE" id="PS50920">
    <property type="entry name" value="SOLCAR"/>
    <property type="match status" value="1"/>
</dbReference>
<evidence type="ECO:0000256" key="4">
    <source>
        <dbReference type="ARBA" id="ARBA00022692"/>
    </source>
</evidence>
<dbReference type="InterPro" id="IPR023395">
    <property type="entry name" value="MCP_dom_sf"/>
</dbReference>
<evidence type="ECO:0000256" key="5">
    <source>
        <dbReference type="ARBA" id="ARBA00022737"/>
    </source>
</evidence>
<dbReference type="EMBL" id="JAQQBR010001805">
    <property type="protein sequence ID" value="KAK0169171.1"/>
    <property type="molecule type" value="Genomic_DNA"/>
</dbReference>
<dbReference type="PANTHER" id="PTHR45624:SF61">
    <property type="entry name" value="MITOCHONDRIAL BASIC AMINO ACIDS TRANSPORTER"/>
    <property type="match status" value="1"/>
</dbReference>
<evidence type="ECO:0000256" key="7">
    <source>
        <dbReference type="ARBA" id="ARBA00023128"/>
    </source>
</evidence>
<name>A0AA39FGW3_MICHY</name>
<evidence type="ECO:0000313" key="11">
    <source>
        <dbReference type="EMBL" id="KAK0169171.1"/>
    </source>
</evidence>
<evidence type="ECO:0000256" key="2">
    <source>
        <dbReference type="ARBA" id="ARBA00006375"/>
    </source>
</evidence>
<keyword evidence="5" id="KW-0677">Repeat</keyword>
<organism evidence="11 12">
    <name type="scientific">Microctonus hyperodae</name>
    <name type="common">Parasitoid wasp</name>
    <dbReference type="NCBI Taxonomy" id="165561"/>
    <lineage>
        <taxon>Eukaryota</taxon>
        <taxon>Metazoa</taxon>
        <taxon>Ecdysozoa</taxon>
        <taxon>Arthropoda</taxon>
        <taxon>Hexapoda</taxon>
        <taxon>Insecta</taxon>
        <taxon>Pterygota</taxon>
        <taxon>Neoptera</taxon>
        <taxon>Endopterygota</taxon>
        <taxon>Hymenoptera</taxon>
        <taxon>Apocrita</taxon>
        <taxon>Ichneumonoidea</taxon>
        <taxon>Braconidae</taxon>
        <taxon>Euphorinae</taxon>
        <taxon>Microctonus</taxon>
    </lineage>
</organism>
<dbReference type="InterPro" id="IPR018108">
    <property type="entry name" value="MCP_transmembrane"/>
</dbReference>
<evidence type="ECO:0000256" key="10">
    <source>
        <dbReference type="RuleBase" id="RU000488"/>
    </source>
</evidence>
<gene>
    <name evidence="11" type="ORF">PV327_011734</name>
</gene>
<dbReference type="SUPFAM" id="SSF103506">
    <property type="entry name" value="Mitochondrial carrier"/>
    <property type="match status" value="1"/>
</dbReference>
<keyword evidence="6" id="KW-1133">Transmembrane helix</keyword>
<evidence type="ECO:0000256" key="8">
    <source>
        <dbReference type="ARBA" id="ARBA00023136"/>
    </source>
</evidence>
<dbReference type="AlphaFoldDB" id="A0AA39FGW3"/>
<comment type="subcellular location">
    <subcellularLocation>
        <location evidence="1">Mitochondrion membrane</location>
        <topology evidence="1">Multi-pass membrane protein</topology>
    </subcellularLocation>
</comment>
<feature type="repeat" description="Solcar" evidence="9">
    <location>
        <begin position="1"/>
        <end position="81"/>
    </location>
</feature>
<dbReference type="GO" id="GO:0031966">
    <property type="term" value="C:mitochondrial membrane"/>
    <property type="evidence" value="ECO:0007669"/>
    <property type="project" value="UniProtKB-SubCell"/>
</dbReference>
<dbReference type="Proteomes" id="UP001168972">
    <property type="component" value="Unassembled WGS sequence"/>
</dbReference>
<keyword evidence="3 10" id="KW-0813">Transport</keyword>
<evidence type="ECO:0000256" key="3">
    <source>
        <dbReference type="ARBA" id="ARBA00022448"/>
    </source>
</evidence>
<dbReference type="InterPro" id="IPR050567">
    <property type="entry name" value="Mitochondrial_Carrier"/>
</dbReference>
<comment type="caution">
    <text evidence="11">The sequence shown here is derived from an EMBL/GenBank/DDBJ whole genome shotgun (WGS) entry which is preliminary data.</text>
</comment>
<evidence type="ECO:0000256" key="6">
    <source>
        <dbReference type="ARBA" id="ARBA00022989"/>
    </source>
</evidence>
<keyword evidence="7" id="KW-0496">Mitochondrion</keyword>
<reference evidence="11" key="2">
    <citation type="submission" date="2023-03" db="EMBL/GenBank/DDBJ databases">
        <authorList>
            <person name="Inwood S.N."/>
            <person name="Skelly J.G."/>
            <person name="Guhlin J."/>
            <person name="Harrop T.W.R."/>
            <person name="Goldson S.G."/>
            <person name="Dearden P.K."/>
        </authorList>
    </citation>
    <scope>NUCLEOTIDE SEQUENCE</scope>
    <source>
        <strain evidence="11">Lincoln</strain>
        <tissue evidence="11">Whole body</tissue>
    </source>
</reference>
<reference evidence="11" key="1">
    <citation type="journal article" date="2023" name="bioRxiv">
        <title>Scaffold-level genome assemblies of two parasitoid biocontrol wasps reveal the parthenogenesis mechanism and an associated novel virus.</title>
        <authorList>
            <person name="Inwood S."/>
            <person name="Skelly J."/>
            <person name="Guhlin J."/>
            <person name="Harrop T."/>
            <person name="Goldson S."/>
            <person name="Dearden P."/>
        </authorList>
    </citation>
    <scope>NUCLEOTIDE SEQUENCE</scope>
    <source>
        <strain evidence="11">Lincoln</strain>
        <tissue evidence="11">Whole body</tissue>
    </source>
</reference>
<sequence length="178" mass="20548">MLMAGGLSGIVSWVFTYPIDVIKSRLQADKNSRYVGAIDCLKKSLNEEGVRCLFKGLNSTILRAFPTNAATFTVVNWTIRLFGEKPRTFNDDNDDNINKYNDNDIQQIIIQRDSMINDQQRLMFNNYNSLFRSMLYYETPSIESYCLVDVLRRCYGNSLARQFVDGHESKKSVNEKNE</sequence>
<keyword evidence="12" id="KW-1185">Reference proteome</keyword>
<evidence type="ECO:0000256" key="9">
    <source>
        <dbReference type="PROSITE-ProRule" id="PRU00282"/>
    </source>
</evidence>
<dbReference type="GO" id="GO:1990575">
    <property type="term" value="P:mitochondrial L-ornithine transmembrane transport"/>
    <property type="evidence" value="ECO:0007669"/>
    <property type="project" value="TreeGrafter"/>
</dbReference>
<keyword evidence="4 9" id="KW-0812">Transmembrane</keyword>
<proteinExistence type="inferred from homology"/>
<dbReference type="GO" id="GO:0005289">
    <property type="term" value="F:high-affinity L-arginine transmembrane transporter activity"/>
    <property type="evidence" value="ECO:0007669"/>
    <property type="project" value="TreeGrafter"/>
</dbReference>
<dbReference type="Gene3D" id="1.50.40.10">
    <property type="entry name" value="Mitochondrial carrier domain"/>
    <property type="match status" value="1"/>
</dbReference>
<comment type="similarity">
    <text evidence="2 10">Belongs to the mitochondrial carrier (TC 2.A.29) family.</text>
</comment>
<protein>
    <submittedName>
        <fullName evidence="11">Uncharacterized protein</fullName>
    </submittedName>
</protein>